<protein>
    <submittedName>
        <fullName evidence="2">CDP-glucose 4,6-dehydratase</fullName>
        <ecNumber evidence="2">4.2.1.45</ecNumber>
    </submittedName>
</protein>
<dbReference type="PANTHER" id="PTHR43000">
    <property type="entry name" value="DTDP-D-GLUCOSE 4,6-DEHYDRATASE-RELATED"/>
    <property type="match status" value="1"/>
</dbReference>
<evidence type="ECO:0000313" key="2">
    <source>
        <dbReference type="EMBL" id="QDT64270.1"/>
    </source>
</evidence>
<dbReference type="InterPro" id="IPR016040">
    <property type="entry name" value="NAD(P)-bd_dom"/>
</dbReference>
<dbReference type="NCBIfam" id="TIGR02622">
    <property type="entry name" value="CDP_4_6_dhtase"/>
    <property type="match status" value="1"/>
</dbReference>
<dbReference type="KEGG" id="chya:V22_15020"/>
<dbReference type="EMBL" id="CP036316">
    <property type="protein sequence ID" value="QDT64270.1"/>
    <property type="molecule type" value="Genomic_DNA"/>
</dbReference>
<dbReference type="Proteomes" id="UP000319976">
    <property type="component" value="Chromosome"/>
</dbReference>
<dbReference type="SUPFAM" id="SSF51735">
    <property type="entry name" value="NAD(P)-binding Rossmann-fold domains"/>
    <property type="match status" value="1"/>
</dbReference>
<feature type="domain" description="NAD(P)-binding" evidence="1">
    <location>
        <begin position="14"/>
        <end position="275"/>
    </location>
</feature>
<dbReference type="AlphaFoldDB" id="A0A517T7E8"/>
<keyword evidence="3" id="KW-1185">Reference proteome</keyword>
<dbReference type="Gene3D" id="3.90.25.10">
    <property type="entry name" value="UDP-galactose 4-epimerase, domain 1"/>
    <property type="match status" value="1"/>
</dbReference>
<dbReference type="InterPro" id="IPR036291">
    <property type="entry name" value="NAD(P)-bd_dom_sf"/>
</dbReference>
<keyword evidence="2" id="KW-0456">Lyase</keyword>
<proteinExistence type="predicted"/>
<dbReference type="GO" id="GO:0047733">
    <property type="term" value="F:CDP-glucose 4,6-dehydratase activity"/>
    <property type="evidence" value="ECO:0007669"/>
    <property type="project" value="UniProtKB-EC"/>
</dbReference>
<dbReference type="Pfam" id="PF16363">
    <property type="entry name" value="GDP_Man_Dehyd"/>
    <property type="match status" value="1"/>
</dbReference>
<gene>
    <name evidence="2" type="primary">rfbG</name>
    <name evidence="2" type="ORF">V22_15020</name>
</gene>
<reference evidence="2 3" key="1">
    <citation type="submission" date="2019-02" db="EMBL/GenBank/DDBJ databases">
        <title>Deep-cultivation of Planctomycetes and their phenomic and genomic characterization uncovers novel biology.</title>
        <authorList>
            <person name="Wiegand S."/>
            <person name="Jogler M."/>
            <person name="Boedeker C."/>
            <person name="Pinto D."/>
            <person name="Vollmers J."/>
            <person name="Rivas-Marin E."/>
            <person name="Kohn T."/>
            <person name="Peeters S.H."/>
            <person name="Heuer A."/>
            <person name="Rast P."/>
            <person name="Oberbeckmann S."/>
            <person name="Bunk B."/>
            <person name="Jeske O."/>
            <person name="Meyerdierks A."/>
            <person name="Storesund J.E."/>
            <person name="Kallscheuer N."/>
            <person name="Luecker S."/>
            <person name="Lage O.M."/>
            <person name="Pohl T."/>
            <person name="Merkel B.J."/>
            <person name="Hornburger P."/>
            <person name="Mueller R.-W."/>
            <person name="Bruemmer F."/>
            <person name="Labrenz M."/>
            <person name="Spormann A.M."/>
            <person name="Op den Camp H."/>
            <person name="Overmann J."/>
            <person name="Amann R."/>
            <person name="Jetten M.S.M."/>
            <person name="Mascher T."/>
            <person name="Medema M.H."/>
            <person name="Devos D.P."/>
            <person name="Kaster A.-K."/>
            <person name="Ovreas L."/>
            <person name="Rohde M."/>
            <person name="Galperin M.Y."/>
            <person name="Jogler C."/>
        </authorList>
    </citation>
    <scope>NUCLEOTIDE SEQUENCE [LARGE SCALE GENOMIC DNA]</scope>
    <source>
        <strain evidence="2 3">V22</strain>
    </source>
</reference>
<dbReference type="Gene3D" id="3.40.50.720">
    <property type="entry name" value="NAD(P)-binding Rossmann-like Domain"/>
    <property type="match status" value="1"/>
</dbReference>
<evidence type="ECO:0000259" key="1">
    <source>
        <dbReference type="Pfam" id="PF16363"/>
    </source>
</evidence>
<sequence>MNDHGLSDLEDSRIRILDVRDQEAVNALMAETEPDIVFHLAAQPLVRSSYASPVETFSTNVLGTAHMLDAVRQCLSVRAIVNVTSDKCYENREWCWPYRETESMGGHDPYSASKGCSELITSSFRRSFFTGDRQVGVATGRAGNVIGGGDFAVDRLIPDIVRQWIDGEPVVIRRPLAIRPWQHVIEAISGYLLLGIKLFNDPARFNGAWNFGPDDTDAVNVRDLTAMMMRAWGSAEVIEEPGSSKLHEAHYLKLDSNKAKSELQWSPLLSIQERVDWTINWYRDWSVGHATGHELIDAQIDLYERKLSDQFSTEEAYSANLVA</sequence>
<evidence type="ECO:0000313" key="3">
    <source>
        <dbReference type="Proteomes" id="UP000319976"/>
    </source>
</evidence>
<dbReference type="InterPro" id="IPR013445">
    <property type="entry name" value="CDP_4_6_deHydtase"/>
</dbReference>
<organism evidence="2 3">
    <name type="scientific">Calycomorphotria hydatis</name>
    <dbReference type="NCBI Taxonomy" id="2528027"/>
    <lineage>
        <taxon>Bacteria</taxon>
        <taxon>Pseudomonadati</taxon>
        <taxon>Planctomycetota</taxon>
        <taxon>Planctomycetia</taxon>
        <taxon>Planctomycetales</taxon>
        <taxon>Planctomycetaceae</taxon>
        <taxon>Calycomorphotria</taxon>
    </lineage>
</organism>
<accession>A0A517T7E8</accession>
<dbReference type="EC" id="4.2.1.45" evidence="2"/>
<name>A0A517T7E8_9PLAN</name>